<dbReference type="Proteomes" id="UP000828390">
    <property type="component" value="Unassembled WGS sequence"/>
</dbReference>
<reference evidence="1" key="2">
    <citation type="submission" date="2020-11" db="EMBL/GenBank/DDBJ databases">
        <authorList>
            <person name="McCartney M.A."/>
            <person name="Auch B."/>
            <person name="Kono T."/>
            <person name="Mallez S."/>
            <person name="Becker A."/>
            <person name="Gohl D.M."/>
            <person name="Silverstein K.A.T."/>
            <person name="Koren S."/>
            <person name="Bechman K.B."/>
            <person name="Herman A."/>
            <person name="Abrahante J.E."/>
            <person name="Garbe J."/>
        </authorList>
    </citation>
    <scope>NUCLEOTIDE SEQUENCE</scope>
    <source>
        <strain evidence="1">Duluth1</strain>
        <tissue evidence="1">Whole animal</tissue>
    </source>
</reference>
<name>A0A9D4K5Q0_DREPO</name>
<organism evidence="1 2">
    <name type="scientific">Dreissena polymorpha</name>
    <name type="common">Zebra mussel</name>
    <name type="synonym">Mytilus polymorpha</name>
    <dbReference type="NCBI Taxonomy" id="45954"/>
    <lineage>
        <taxon>Eukaryota</taxon>
        <taxon>Metazoa</taxon>
        <taxon>Spiralia</taxon>
        <taxon>Lophotrochozoa</taxon>
        <taxon>Mollusca</taxon>
        <taxon>Bivalvia</taxon>
        <taxon>Autobranchia</taxon>
        <taxon>Heteroconchia</taxon>
        <taxon>Euheterodonta</taxon>
        <taxon>Imparidentia</taxon>
        <taxon>Neoheterodontei</taxon>
        <taxon>Myida</taxon>
        <taxon>Dreissenoidea</taxon>
        <taxon>Dreissenidae</taxon>
        <taxon>Dreissena</taxon>
    </lineage>
</organism>
<dbReference type="AlphaFoldDB" id="A0A9D4K5Q0"/>
<dbReference type="EMBL" id="JAIWYP010000004">
    <property type="protein sequence ID" value="KAH3833508.1"/>
    <property type="molecule type" value="Genomic_DNA"/>
</dbReference>
<protein>
    <submittedName>
        <fullName evidence="1">Uncharacterized protein</fullName>
    </submittedName>
</protein>
<keyword evidence="2" id="KW-1185">Reference proteome</keyword>
<comment type="caution">
    <text evidence="1">The sequence shown here is derived from an EMBL/GenBank/DDBJ whole genome shotgun (WGS) entry which is preliminary data.</text>
</comment>
<proteinExistence type="predicted"/>
<gene>
    <name evidence="1" type="ORF">DPMN_106819</name>
</gene>
<evidence type="ECO:0000313" key="2">
    <source>
        <dbReference type="Proteomes" id="UP000828390"/>
    </source>
</evidence>
<sequence length="56" mass="6199">MKRMFSVKPCPYKFSRRLSGSTNTLSRGGGWSLYSCRICSAVLSASPQSYFGDGIR</sequence>
<evidence type="ECO:0000313" key="1">
    <source>
        <dbReference type="EMBL" id="KAH3833508.1"/>
    </source>
</evidence>
<accession>A0A9D4K5Q0</accession>
<reference evidence="1" key="1">
    <citation type="journal article" date="2019" name="bioRxiv">
        <title>The Genome of the Zebra Mussel, Dreissena polymorpha: A Resource for Invasive Species Research.</title>
        <authorList>
            <person name="McCartney M.A."/>
            <person name="Auch B."/>
            <person name="Kono T."/>
            <person name="Mallez S."/>
            <person name="Zhang Y."/>
            <person name="Obille A."/>
            <person name="Becker A."/>
            <person name="Abrahante J.E."/>
            <person name="Garbe J."/>
            <person name="Badalamenti J.P."/>
            <person name="Herman A."/>
            <person name="Mangelson H."/>
            <person name="Liachko I."/>
            <person name="Sullivan S."/>
            <person name="Sone E.D."/>
            <person name="Koren S."/>
            <person name="Silverstein K.A.T."/>
            <person name="Beckman K.B."/>
            <person name="Gohl D.M."/>
        </authorList>
    </citation>
    <scope>NUCLEOTIDE SEQUENCE</scope>
    <source>
        <strain evidence="1">Duluth1</strain>
        <tissue evidence="1">Whole animal</tissue>
    </source>
</reference>